<dbReference type="EMBL" id="JAAYSN010000028">
    <property type="protein sequence ID" value="NLP38357.1"/>
    <property type="molecule type" value="Genomic_DNA"/>
</dbReference>
<keyword evidence="4 9" id="KW-0418">Kinase</keyword>
<dbReference type="InterPro" id="IPR017438">
    <property type="entry name" value="ATP-NAD_kinase_N"/>
</dbReference>
<dbReference type="PANTHER" id="PTHR20275">
    <property type="entry name" value="NAD KINASE"/>
    <property type="match status" value="1"/>
</dbReference>
<keyword evidence="7 9" id="KW-0520">NAD</keyword>
<evidence type="ECO:0000256" key="3">
    <source>
        <dbReference type="ARBA" id="ARBA00022741"/>
    </source>
</evidence>
<evidence type="ECO:0000256" key="2">
    <source>
        <dbReference type="ARBA" id="ARBA00022679"/>
    </source>
</evidence>
<feature type="binding site" evidence="9">
    <location>
        <begin position="189"/>
        <end position="190"/>
    </location>
    <ligand>
        <name>NAD(+)</name>
        <dbReference type="ChEBI" id="CHEBI:57540"/>
    </ligand>
</feature>
<keyword evidence="6 9" id="KW-0521">NADP</keyword>
<dbReference type="Pfam" id="PF20143">
    <property type="entry name" value="NAD_kinase_C"/>
    <property type="match status" value="1"/>
</dbReference>
<evidence type="ECO:0000313" key="12">
    <source>
        <dbReference type="Proteomes" id="UP000568696"/>
    </source>
</evidence>
<evidence type="ECO:0000256" key="4">
    <source>
        <dbReference type="ARBA" id="ARBA00022777"/>
    </source>
</evidence>
<feature type="binding site" evidence="9">
    <location>
        <begin position="114"/>
        <end position="115"/>
    </location>
    <ligand>
        <name>NAD(+)</name>
        <dbReference type="ChEBI" id="CHEBI:57540"/>
    </ligand>
</feature>
<protein>
    <recommendedName>
        <fullName evidence="9">NAD kinase</fullName>
        <ecNumber evidence="9">2.7.1.23</ecNumber>
    </recommendedName>
    <alternativeName>
        <fullName evidence="9">ATP-dependent NAD kinase</fullName>
    </alternativeName>
</protein>
<accession>A0A7X8RG41</accession>
<evidence type="ECO:0000256" key="8">
    <source>
        <dbReference type="ARBA" id="ARBA00047925"/>
    </source>
</evidence>
<feature type="binding site" evidence="9">
    <location>
        <position position="219"/>
    </location>
    <ligand>
        <name>NAD(+)</name>
        <dbReference type="ChEBI" id="CHEBI:57540"/>
    </ligand>
</feature>
<dbReference type="HAMAP" id="MF_00361">
    <property type="entry name" value="NAD_kinase"/>
    <property type="match status" value="1"/>
</dbReference>
<dbReference type="GO" id="GO:0005524">
    <property type="term" value="F:ATP binding"/>
    <property type="evidence" value="ECO:0007669"/>
    <property type="project" value="UniProtKB-KW"/>
</dbReference>
<keyword evidence="5 9" id="KW-0067">ATP-binding</keyword>
<dbReference type="GO" id="GO:0003951">
    <property type="term" value="F:NAD+ kinase activity"/>
    <property type="evidence" value="ECO:0007669"/>
    <property type="project" value="UniProtKB-UniRule"/>
</dbReference>
<dbReference type="InterPro" id="IPR017437">
    <property type="entry name" value="ATP-NAD_kinase_PpnK-typ_C"/>
</dbReference>
<comment type="cofactor">
    <cofactor evidence="9">
        <name>a divalent metal cation</name>
        <dbReference type="ChEBI" id="CHEBI:60240"/>
    </cofactor>
</comment>
<sequence>MAEKGRRRERPGPGSAAVHDRHGSAGGPAVSTATTEQTTHREVLLVPHTGRSKNLSAAERTAELLDAAGITVRVLVHQDGRPLEGSEILSPLKRVTHTADAAEGCELVLVLGGDGTFLRAADLAHAVDVPVLGINLGHVGFLAEWEAESLDAAIQRVIDRTYRVEDRMTVDVTVLDNDLEVIGRGWALNEVSVENLNRRGVLDAILEVDGRPVSSFGCDGVLISTPTGSTAYAFSAGGPVLWPELDAILVVPNNAHALFTKPLVVSPRSTVAVESNPDASPAMAVMDGFRPIPMPPGSRVEVVRGARAVRWVRLDESTFTDRLVTKLRLPVSGWRGPRNQQK</sequence>
<dbReference type="GO" id="GO:0046872">
    <property type="term" value="F:metal ion binding"/>
    <property type="evidence" value="ECO:0007669"/>
    <property type="project" value="UniProtKB-UniRule"/>
</dbReference>
<evidence type="ECO:0000256" key="9">
    <source>
        <dbReference type="HAMAP-Rule" id="MF_00361"/>
    </source>
</evidence>
<dbReference type="FunFam" id="2.60.200.30:FF:000007">
    <property type="entry name" value="NAD kinase"/>
    <property type="match status" value="1"/>
</dbReference>
<organism evidence="11 12">
    <name type="scientific">Corynebacterium pollutisoli</name>
    <dbReference type="NCBI Taxonomy" id="1610489"/>
    <lineage>
        <taxon>Bacteria</taxon>
        <taxon>Bacillati</taxon>
        <taxon>Actinomycetota</taxon>
        <taxon>Actinomycetes</taxon>
        <taxon>Mycobacteriales</taxon>
        <taxon>Corynebacteriaceae</taxon>
        <taxon>Corynebacterium</taxon>
    </lineage>
</organism>
<dbReference type="Proteomes" id="UP000568696">
    <property type="component" value="Unassembled WGS sequence"/>
</dbReference>
<reference evidence="11 12" key="1">
    <citation type="journal article" date="2020" name="Biotechnol. Biofuels">
        <title>New insights from the biogas microbiome by comprehensive genome-resolved metagenomics of nearly 1600 species originating from multiple anaerobic digesters.</title>
        <authorList>
            <person name="Campanaro S."/>
            <person name="Treu L."/>
            <person name="Rodriguez-R L.M."/>
            <person name="Kovalovszki A."/>
            <person name="Ziels R.M."/>
            <person name="Maus I."/>
            <person name="Zhu X."/>
            <person name="Kougias P.G."/>
            <person name="Basile A."/>
            <person name="Luo G."/>
            <person name="Schluter A."/>
            <person name="Konstantinidis K.T."/>
            <person name="Angelidaki I."/>
        </authorList>
    </citation>
    <scope>NUCLEOTIDE SEQUENCE [LARGE SCALE GENOMIC DNA]</scope>
    <source>
        <strain evidence="11">AS23ysBPME_344</strain>
    </source>
</reference>
<dbReference type="EC" id="2.7.1.23" evidence="9"/>
<dbReference type="NCBIfam" id="NF002892">
    <property type="entry name" value="PRK03372.1"/>
    <property type="match status" value="1"/>
</dbReference>
<dbReference type="GO" id="GO:0019674">
    <property type="term" value="P:NAD+ metabolic process"/>
    <property type="evidence" value="ECO:0007669"/>
    <property type="project" value="InterPro"/>
</dbReference>
<feature type="binding site" evidence="9">
    <location>
        <begin position="230"/>
        <end position="235"/>
    </location>
    <ligand>
        <name>NAD(+)</name>
        <dbReference type="ChEBI" id="CHEBI:57540"/>
    </ligand>
</feature>
<evidence type="ECO:0000256" key="1">
    <source>
        <dbReference type="ARBA" id="ARBA00022490"/>
    </source>
</evidence>
<feature type="region of interest" description="Disordered" evidence="10">
    <location>
        <begin position="1"/>
        <end position="40"/>
    </location>
</feature>
<dbReference type="Gene3D" id="3.40.50.10330">
    <property type="entry name" value="Probable inorganic polyphosphate/atp-NAD kinase, domain 1"/>
    <property type="match status" value="1"/>
</dbReference>
<dbReference type="SUPFAM" id="SSF111331">
    <property type="entry name" value="NAD kinase/diacylglycerol kinase-like"/>
    <property type="match status" value="1"/>
</dbReference>
<evidence type="ECO:0000256" key="5">
    <source>
        <dbReference type="ARBA" id="ARBA00022840"/>
    </source>
</evidence>
<comment type="catalytic activity">
    <reaction evidence="8 9">
        <text>NAD(+) + ATP = ADP + NADP(+) + H(+)</text>
        <dbReference type="Rhea" id="RHEA:18629"/>
        <dbReference type="ChEBI" id="CHEBI:15378"/>
        <dbReference type="ChEBI" id="CHEBI:30616"/>
        <dbReference type="ChEBI" id="CHEBI:57540"/>
        <dbReference type="ChEBI" id="CHEBI:58349"/>
        <dbReference type="ChEBI" id="CHEBI:456216"/>
        <dbReference type="EC" id="2.7.1.23"/>
    </reaction>
</comment>
<proteinExistence type="inferred from homology"/>
<comment type="function">
    <text evidence="9">Involved in the regulation of the intracellular balance of NAD and NADP, and is a key enzyme in the biosynthesis of NADP. Catalyzes specifically the phosphorylation on 2'-hydroxyl of the adenosine moiety of NAD to yield NADP.</text>
</comment>
<evidence type="ECO:0000256" key="10">
    <source>
        <dbReference type="SAM" id="MobiDB-lite"/>
    </source>
</evidence>
<dbReference type="Pfam" id="PF01513">
    <property type="entry name" value="NAD_kinase"/>
    <property type="match status" value="1"/>
</dbReference>
<comment type="caution">
    <text evidence="11">The sequence shown here is derived from an EMBL/GenBank/DDBJ whole genome shotgun (WGS) entry which is preliminary data.</text>
</comment>
<feature type="binding site" evidence="9">
    <location>
        <position position="119"/>
    </location>
    <ligand>
        <name>NAD(+)</name>
        <dbReference type="ChEBI" id="CHEBI:57540"/>
    </ligand>
</feature>
<dbReference type="AlphaFoldDB" id="A0A7X8RG41"/>
<keyword evidence="2 9" id="KW-0808">Transferase</keyword>
<comment type="subcellular location">
    <subcellularLocation>
        <location evidence="9">Cytoplasm</location>
    </subcellularLocation>
</comment>
<evidence type="ECO:0000313" key="11">
    <source>
        <dbReference type="EMBL" id="NLP38357.1"/>
    </source>
</evidence>
<evidence type="ECO:0000256" key="7">
    <source>
        <dbReference type="ARBA" id="ARBA00023027"/>
    </source>
</evidence>
<comment type="similarity">
    <text evidence="9">Belongs to the NAD kinase family.</text>
</comment>
<keyword evidence="1 9" id="KW-0963">Cytoplasm</keyword>
<dbReference type="GO" id="GO:0051287">
    <property type="term" value="F:NAD binding"/>
    <property type="evidence" value="ECO:0007669"/>
    <property type="project" value="UniProtKB-ARBA"/>
</dbReference>
<dbReference type="InterPro" id="IPR016064">
    <property type="entry name" value="NAD/diacylglycerol_kinase_sf"/>
</dbReference>
<dbReference type="GO" id="GO:0006741">
    <property type="term" value="P:NADP+ biosynthetic process"/>
    <property type="evidence" value="ECO:0007669"/>
    <property type="project" value="UniProtKB-UniRule"/>
</dbReference>
<evidence type="ECO:0000256" key="6">
    <source>
        <dbReference type="ARBA" id="ARBA00022857"/>
    </source>
</evidence>
<comment type="caution">
    <text evidence="9">Lacks conserved residue(s) required for the propagation of feature annotation.</text>
</comment>
<name>A0A7X8RG41_9CORY</name>
<dbReference type="Gene3D" id="2.60.200.30">
    <property type="entry name" value="Probable inorganic polyphosphate/atp-NAD kinase, domain 2"/>
    <property type="match status" value="1"/>
</dbReference>
<keyword evidence="3 9" id="KW-0547">Nucleotide-binding</keyword>
<dbReference type="PANTHER" id="PTHR20275:SF0">
    <property type="entry name" value="NAD KINASE"/>
    <property type="match status" value="1"/>
</dbReference>
<gene>
    <name evidence="9" type="primary">nadK</name>
    <name evidence="11" type="ORF">GX356_01345</name>
</gene>
<dbReference type="InterPro" id="IPR002504">
    <property type="entry name" value="NADK"/>
</dbReference>
<dbReference type="GO" id="GO:0005737">
    <property type="term" value="C:cytoplasm"/>
    <property type="evidence" value="ECO:0007669"/>
    <property type="project" value="UniProtKB-SubCell"/>
</dbReference>
<feature type="active site" description="Proton acceptor" evidence="9">
    <location>
        <position position="114"/>
    </location>
</feature>